<dbReference type="Proteomes" id="UP000235533">
    <property type="component" value="Unassembled WGS sequence"/>
</dbReference>
<comment type="caution">
    <text evidence="2">The sequence shown here is derived from an EMBL/GenBank/DDBJ whole genome shotgun (WGS) entry which is preliminary data.</text>
</comment>
<dbReference type="Pfam" id="PF11679">
    <property type="entry name" value="DUF3275"/>
    <property type="match status" value="1"/>
</dbReference>
<dbReference type="InterPro" id="IPR021693">
    <property type="entry name" value="DUF3275"/>
</dbReference>
<feature type="region of interest" description="Disordered" evidence="1">
    <location>
        <begin position="103"/>
        <end position="125"/>
    </location>
</feature>
<dbReference type="RefSeq" id="WP_102551196.1">
    <property type="nucleotide sequence ID" value="NZ_MCZF01000027.1"/>
</dbReference>
<gene>
    <name evidence="2" type="ORF">BCT54_17865</name>
</gene>
<feature type="compositionally biased region" description="Polar residues" evidence="1">
    <location>
        <begin position="109"/>
        <end position="118"/>
    </location>
</feature>
<reference evidence="3" key="1">
    <citation type="submission" date="2016-07" db="EMBL/GenBank/DDBJ databases">
        <title>Nontailed viruses are major unrecognized killers of bacteria in the ocean.</title>
        <authorList>
            <person name="Kauffman K."/>
            <person name="Hussain F."/>
            <person name="Yang J."/>
            <person name="Arevalo P."/>
            <person name="Brown J."/>
            <person name="Cutler M."/>
            <person name="Kelly L."/>
            <person name="Polz M.F."/>
        </authorList>
    </citation>
    <scope>NUCLEOTIDE SEQUENCE [LARGE SCALE GENOMIC DNA]</scope>
    <source>
        <strain evidence="3">10N.261.48.B5</strain>
    </source>
</reference>
<evidence type="ECO:0000313" key="2">
    <source>
        <dbReference type="EMBL" id="PMM64283.1"/>
    </source>
</evidence>
<dbReference type="AlphaFoldDB" id="A0A2N7JWS6"/>
<evidence type="ECO:0000313" key="3">
    <source>
        <dbReference type="Proteomes" id="UP000235533"/>
    </source>
</evidence>
<dbReference type="EMBL" id="MCZF01000027">
    <property type="protein sequence ID" value="PMM64283.1"/>
    <property type="molecule type" value="Genomic_DNA"/>
</dbReference>
<sequence>MVTIKGTLSVKTITGRYGQFNVGHLECALGEFAVRDGLLDEYAEGSYQGTFGLKRIYSGSYQTRHRFIIETRAELAGIWLENYEERHIESDSLEADPIAEEHQAKQVEATPTPTPQSTRESHDDQQDDLAALFGELWPLGSEIGDLVKLTPEIGRERMGQQLRYLKRDVNGQRLWRFEPKAQHWIRIGLDEEH</sequence>
<organism evidence="2 3">
    <name type="scientific">Vibrio splendidus</name>
    <dbReference type="NCBI Taxonomy" id="29497"/>
    <lineage>
        <taxon>Bacteria</taxon>
        <taxon>Pseudomonadati</taxon>
        <taxon>Pseudomonadota</taxon>
        <taxon>Gammaproteobacteria</taxon>
        <taxon>Vibrionales</taxon>
        <taxon>Vibrionaceae</taxon>
        <taxon>Vibrio</taxon>
    </lineage>
</organism>
<protein>
    <recommendedName>
        <fullName evidence="4">DUF3275 domain-containing protein</fullName>
    </recommendedName>
</protein>
<evidence type="ECO:0000256" key="1">
    <source>
        <dbReference type="SAM" id="MobiDB-lite"/>
    </source>
</evidence>
<proteinExistence type="predicted"/>
<name>A0A2N7JWS6_VIBSP</name>
<evidence type="ECO:0008006" key="4">
    <source>
        <dbReference type="Google" id="ProtNLM"/>
    </source>
</evidence>
<accession>A0A2N7JWS6</accession>